<evidence type="ECO:0000313" key="1">
    <source>
        <dbReference type="EMBL" id="EAX95583.1"/>
    </source>
</evidence>
<dbReference type="InParanoid" id="A2FHN9"/>
<gene>
    <name evidence="1" type="ORF">TVAG_370870</name>
</gene>
<dbReference type="OrthoDB" id="413953at2759"/>
<protein>
    <recommendedName>
        <fullName evidence="3">Haloacid dehalogenase-like hydrolase family protein</fullName>
    </recommendedName>
</protein>
<dbReference type="GO" id="GO:0005737">
    <property type="term" value="C:cytoplasm"/>
    <property type="evidence" value="ECO:0000318"/>
    <property type="project" value="GO_Central"/>
</dbReference>
<dbReference type="VEuPathDB" id="TrichDB:TVAGG3_0946570"/>
<evidence type="ECO:0008006" key="3">
    <source>
        <dbReference type="Google" id="ProtNLM"/>
    </source>
</evidence>
<dbReference type="PANTHER" id="PTHR19288:SF93">
    <property type="entry name" value="FI11325P-RELATED"/>
    <property type="match status" value="1"/>
</dbReference>
<dbReference type="GO" id="GO:0016791">
    <property type="term" value="F:phosphatase activity"/>
    <property type="evidence" value="ECO:0000318"/>
    <property type="project" value="GO_Central"/>
</dbReference>
<sequence>MSGFIIDIQGIIFKGDEFIPEAKQFMDHLNSEKKQVYLLSNSTRITTKQTINQLKSAGIEIQDSNVITGSKIIVNAMKQENIKHILLLGTDDLCNEVAESGIAVDKGNSLGSAHAEAYKLNDKVEAVVVAEDLSFNFVHASIVARYVLEKKVKFFCVGYDQVFPSKGDNFVPGALTLATPS</sequence>
<dbReference type="KEGG" id="tva:4753340"/>
<keyword evidence="2" id="KW-1185">Reference proteome</keyword>
<dbReference type="FunFam" id="3.40.50.1000:FF:000280">
    <property type="entry name" value="HAD-superfamily hydrolase, subfamily IIA containing protein"/>
    <property type="match status" value="1"/>
</dbReference>
<proteinExistence type="predicted"/>
<dbReference type="InterPro" id="IPR006357">
    <property type="entry name" value="HAD-SF_hydro_IIA"/>
</dbReference>
<dbReference type="InterPro" id="IPR023214">
    <property type="entry name" value="HAD_sf"/>
</dbReference>
<reference evidence="1" key="1">
    <citation type="submission" date="2006-10" db="EMBL/GenBank/DDBJ databases">
        <authorList>
            <person name="Amadeo P."/>
            <person name="Zhao Q."/>
            <person name="Wortman J."/>
            <person name="Fraser-Liggett C."/>
            <person name="Carlton J."/>
        </authorList>
    </citation>
    <scope>NUCLEOTIDE SEQUENCE</scope>
    <source>
        <strain evidence="1">G3</strain>
    </source>
</reference>
<dbReference type="Proteomes" id="UP000001542">
    <property type="component" value="Unassembled WGS sequence"/>
</dbReference>
<organism evidence="1 2">
    <name type="scientific">Trichomonas vaginalis (strain ATCC PRA-98 / G3)</name>
    <dbReference type="NCBI Taxonomy" id="412133"/>
    <lineage>
        <taxon>Eukaryota</taxon>
        <taxon>Metamonada</taxon>
        <taxon>Parabasalia</taxon>
        <taxon>Trichomonadida</taxon>
        <taxon>Trichomonadidae</taxon>
        <taxon>Trichomonas</taxon>
    </lineage>
</organism>
<dbReference type="VEuPathDB" id="TrichDB:TVAG_066810"/>
<dbReference type="Gene3D" id="3.40.50.1000">
    <property type="entry name" value="HAD superfamily/HAD-like"/>
    <property type="match status" value="2"/>
</dbReference>
<dbReference type="STRING" id="5722.A2FHN9"/>
<dbReference type="PANTHER" id="PTHR19288">
    <property type="entry name" value="4-NITROPHENYLPHOSPHATASE-RELATED"/>
    <property type="match status" value="1"/>
</dbReference>
<dbReference type="InterPro" id="IPR036412">
    <property type="entry name" value="HAD-like_sf"/>
</dbReference>
<reference evidence="1" key="2">
    <citation type="journal article" date="2007" name="Science">
        <title>Draft genome sequence of the sexually transmitted pathogen Trichomonas vaginalis.</title>
        <authorList>
            <person name="Carlton J.M."/>
            <person name="Hirt R.P."/>
            <person name="Silva J.C."/>
            <person name="Delcher A.L."/>
            <person name="Schatz M."/>
            <person name="Zhao Q."/>
            <person name="Wortman J.R."/>
            <person name="Bidwell S.L."/>
            <person name="Alsmark U.C.M."/>
            <person name="Besteiro S."/>
            <person name="Sicheritz-Ponten T."/>
            <person name="Noel C.J."/>
            <person name="Dacks J.B."/>
            <person name="Foster P.G."/>
            <person name="Simillion C."/>
            <person name="Van de Peer Y."/>
            <person name="Miranda-Saavedra D."/>
            <person name="Barton G.J."/>
            <person name="Westrop G.D."/>
            <person name="Mueller S."/>
            <person name="Dessi D."/>
            <person name="Fiori P.L."/>
            <person name="Ren Q."/>
            <person name="Paulsen I."/>
            <person name="Zhang H."/>
            <person name="Bastida-Corcuera F.D."/>
            <person name="Simoes-Barbosa A."/>
            <person name="Brown M.T."/>
            <person name="Hayes R.D."/>
            <person name="Mukherjee M."/>
            <person name="Okumura C.Y."/>
            <person name="Schneider R."/>
            <person name="Smith A.J."/>
            <person name="Vanacova S."/>
            <person name="Villalvazo M."/>
            <person name="Haas B.J."/>
            <person name="Pertea M."/>
            <person name="Feldblyum T.V."/>
            <person name="Utterback T.R."/>
            <person name="Shu C.L."/>
            <person name="Osoegawa K."/>
            <person name="de Jong P.J."/>
            <person name="Hrdy I."/>
            <person name="Horvathova L."/>
            <person name="Zubacova Z."/>
            <person name="Dolezal P."/>
            <person name="Malik S.B."/>
            <person name="Logsdon J.M. Jr."/>
            <person name="Henze K."/>
            <person name="Gupta A."/>
            <person name="Wang C.C."/>
            <person name="Dunne R.L."/>
            <person name="Upcroft J.A."/>
            <person name="Upcroft P."/>
            <person name="White O."/>
            <person name="Salzberg S.L."/>
            <person name="Tang P."/>
            <person name="Chiu C.-H."/>
            <person name="Lee Y.-S."/>
            <person name="Embley T.M."/>
            <person name="Coombs G.H."/>
            <person name="Mottram J.C."/>
            <person name="Tachezy J."/>
            <person name="Fraser-Liggett C.M."/>
            <person name="Johnson P.J."/>
        </authorList>
    </citation>
    <scope>NUCLEOTIDE SEQUENCE [LARGE SCALE GENOMIC DNA]</scope>
    <source>
        <strain evidence="1">G3</strain>
    </source>
</reference>
<accession>A2FHN9</accession>
<evidence type="ECO:0000313" key="2">
    <source>
        <dbReference type="Proteomes" id="UP000001542"/>
    </source>
</evidence>
<dbReference type="SUPFAM" id="SSF56784">
    <property type="entry name" value="HAD-like"/>
    <property type="match status" value="1"/>
</dbReference>
<name>A2FHN9_TRIV3</name>
<dbReference type="Pfam" id="PF13344">
    <property type="entry name" value="Hydrolase_6"/>
    <property type="match status" value="1"/>
</dbReference>
<dbReference type="RefSeq" id="XP_001308513.1">
    <property type="nucleotide sequence ID" value="XM_001308512.1"/>
</dbReference>
<dbReference type="AlphaFoldDB" id="A2FHN9"/>
<dbReference type="EMBL" id="DS113798">
    <property type="protein sequence ID" value="EAX95583.1"/>
    <property type="molecule type" value="Genomic_DNA"/>
</dbReference>